<dbReference type="PANTHER" id="PTHR23423">
    <property type="entry name" value="ORGANIC SOLUTE TRANSPORTER-RELATED"/>
    <property type="match status" value="1"/>
</dbReference>
<feature type="transmembrane region" description="Helical" evidence="5">
    <location>
        <begin position="161"/>
        <end position="179"/>
    </location>
</feature>
<dbReference type="GO" id="GO:0016020">
    <property type="term" value="C:membrane"/>
    <property type="evidence" value="ECO:0007669"/>
    <property type="project" value="UniProtKB-SubCell"/>
</dbReference>
<accession>A0A8S1M1V4</accession>
<evidence type="ECO:0000256" key="4">
    <source>
        <dbReference type="ARBA" id="ARBA00023136"/>
    </source>
</evidence>
<feature type="transmembrane region" description="Helical" evidence="5">
    <location>
        <begin position="87"/>
        <end position="106"/>
    </location>
</feature>
<proteinExistence type="predicted"/>
<gene>
    <name evidence="6" type="ORF">PSON_ATCC_30995.1.T0320261</name>
</gene>
<dbReference type="SMART" id="SM01417">
    <property type="entry name" value="Solute_trans_a"/>
    <property type="match status" value="1"/>
</dbReference>
<evidence type="ECO:0000313" key="7">
    <source>
        <dbReference type="Proteomes" id="UP000692954"/>
    </source>
</evidence>
<evidence type="ECO:0008006" key="8">
    <source>
        <dbReference type="Google" id="ProtNLM"/>
    </source>
</evidence>
<dbReference type="EMBL" id="CAJJDN010000032">
    <property type="protein sequence ID" value="CAD8074758.1"/>
    <property type="molecule type" value="Genomic_DNA"/>
</dbReference>
<organism evidence="6 7">
    <name type="scientific">Paramecium sonneborni</name>
    <dbReference type="NCBI Taxonomy" id="65129"/>
    <lineage>
        <taxon>Eukaryota</taxon>
        <taxon>Sar</taxon>
        <taxon>Alveolata</taxon>
        <taxon>Ciliophora</taxon>
        <taxon>Intramacronucleata</taxon>
        <taxon>Oligohymenophorea</taxon>
        <taxon>Peniculida</taxon>
        <taxon>Parameciidae</taxon>
        <taxon>Paramecium</taxon>
    </lineage>
</organism>
<feature type="transmembrane region" description="Helical" evidence="5">
    <location>
        <begin position="268"/>
        <end position="294"/>
    </location>
</feature>
<dbReference type="Proteomes" id="UP000692954">
    <property type="component" value="Unassembled WGS sequence"/>
</dbReference>
<evidence type="ECO:0000256" key="2">
    <source>
        <dbReference type="ARBA" id="ARBA00022692"/>
    </source>
</evidence>
<feature type="transmembrane region" description="Helical" evidence="5">
    <location>
        <begin position="225"/>
        <end position="248"/>
    </location>
</feature>
<evidence type="ECO:0000256" key="3">
    <source>
        <dbReference type="ARBA" id="ARBA00022989"/>
    </source>
</evidence>
<dbReference type="InterPro" id="IPR005178">
    <property type="entry name" value="Ostalpha/TMEM184C"/>
</dbReference>
<evidence type="ECO:0000313" key="6">
    <source>
        <dbReference type="EMBL" id="CAD8074758.1"/>
    </source>
</evidence>
<evidence type="ECO:0000256" key="5">
    <source>
        <dbReference type="SAM" id="Phobius"/>
    </source>
</evidence>
<keyword evidence="2 5" id="KW-0812">Transmembrane</keyword>
<sequence>MNSHEKMNILFQIDYFYYKCCFCCLNQLVYDMQTFKLFQFPLLSKQNYCNINDVSFLCHHFNFIFRNPSIILFQKNLAQYFELIRDIYLAFLLFTFFYLMFSYMAYDQEQDKITDEKVYETMIQNEEYIEHLWPFNHCSRKYYLTTVSKAKYFTYRCKKFVLQYCIVKPIFTFLLIFSKPFHSKFILNLEIVFEIIIILSESFSLYYLILFYVALKKPLGPYKPLLKFLIIKITLFFTFWQSLVLSVFKKQIGQCFEPDEIHFTDESIISSIENTFVCLEMFLMTIACIFAFSYSDFIKEDNNKGTLRKAISDNWKAFKHDFRLIKPKKFGYTPKVHHIELQEKLFSSNEVDIHFEKMNVKQEYL</sequence>
<dbReference type="OrthoDB" id="305039at2759"/>
<keyword evidence="7" id="KW-1185">Reference proteome</keyword>
<dbReference type="Pfam" id="PF03619">
    <property type="entry name" value="Solute_trans_a"/>
    <property type="match status" value="1"/>
</dbReference>
<reference evidence="6" key="1">
    <citation type="submission" date="2021-01" db="EMBL/GenBank/DDBJ databases">
        <authorList>
            <consortium name="Genoscope - CEA"/>
            <person name="William W."/>
        </authorList>
    </citation>
    <scope>NUCLEOTIDE SEQUENCE</scope>
</reference>
<comment type="caution">
    <text evidence="6">The sequence shown here is derived from an EMBL/GenBank/DDBJ whole genome shotgun (WGS) entry which is preliminary data.</text>
</comment>
<feature type="transmembrane region" description="Helical" evidence="5">
    <location>
        <begin position="191"/>
        <end position="213"/>
    </location>
</feature>
<name>A0A8S1M1V4_9CILI</name>
<comment type="subcellular location">
    <subcellularLocation>
        <location evidence="1">Membrane</location>
        <topology evidence="1">Multi-pass membrane protein</topology>
    </subcellularLocation>
</comment>
<keyword evidence="3 5" id="KW-1133">Transmembrane helix</keyword>
<keyword evidence="4 5" id="KW-0472">Membrane</keyword>
<protein>
    <recommendedName>
        <fullName evidence="8">Transmembrane protein</fullName>
    </recommendedName>
</protein>
<evidence type="ECO:0000256" key="1">
    <source>
        <dbReference type="ARBA" id="ARBA00004141"/>
    </source>
</evidence>
<dbReference type="AlphaFoldDB" id="A0A8S1M1V4"/>